<name>A0A934R8R0_9BACT</name>
<keyword evidence="1" id="KW-1133">Transmembrane helix</keyword>
<reference evidence="2" key="1">
    <citation type="submission" date="2021-01" db="EMBL/GenBank/DDBJ databases">
        <title>Modified the classification status of verrucomicrobia.</title>
        <authorList>
            <person name="Feng X."/>
        </authorList>
    </citation>
    <scope>NUCLEOTIDE SEQUENCE</scope>
    <source>
        <strain evidence="2">JCM 18052</strain>
    </source>
</reference>
<evidence type="ECO:0000256" key="1">
    <source>
        <dbReference type="SAM" id="Phobius"/>
    </source>
</evidence>
<feature type="transmembrane region" description="Helical" evidence="1">
    <location>
        <begin position="20"/>
        <end position="41"/>
    </location>
</feature>
<dbReference type="AlphaFoldDB" id="A0A934R8R0"/>
<dbReference type="RefSeq" id="WP_200352098.1">
    <property type="nucleotide sequence ID" value="NZ_BAABHZ010000001.1"/>
</dbReference>
<dbReference type="Proteomes" id="UP000600139">
    <property type="component" value="Unassembled WGS sequence"/>
</dbReference>
<comment type="caution">
    <text evidence="2">The sequence shown here is derived from an EMBL/GenBank/DDBJ whole genome shotgun (WGS) entry which is preliminary data.</text>
</comment>
<sequence>MPRNLISAVWDRWANTHAFLRFLVVIAVLGITGLLIVKPAYRLFKGWRLEQNLETAQVAVQENRMDKARDLSLAVLRAGESRIEALRILEKATAGLGDPQHGEVSIALVSHPKGTDEDRFNGFNGLAATSPLGLVGQAWVGFSPDLRQQPRFAVLFAERLIQEKHFNEAAGVLLQVPEQSRNAGVEQNLIRILIARGDKQGYDEAQKRLAARFPQSGGESDGWLDLLEEIPIDHLERAALEPVRSILASPSLLKNARASLAMARLDYAAAGADRTGVIEKAVGLWKSEDPLALAGFLSKLGLHQKLLDSIPVSALEAKPALFAPLLEAMLRTGAWPEMAVLLDAPGVSLPNFEKLAYLAVIATKTGDASDKLEKWQTAILEAKYSQTLNPYLLLRKIALDADIPDIAEQMLVEGIRVGRGPLPLYKDLMPLLNSLAEQRKENTLMEICSVYLTFEPSNPVIVTQYSYFACLNNLAAPKTLLTVLEPIAKAVPKEIPVQCVLATVYLCDDQLGKATALLDSLELKPEQLAPGYRAVYLTVQVLNGRLSKKDPSITEFPWDSLQASERRKFSELIEAAPSTDAPEP</sequence>
<dbReference type="EMBL" id="JAENIK010000012">
    <property type="protein sequence ID" value="MBK1817144.1"/>
    <property type="molecule type" value="Genomic_DNA"/>
</dbReference>
<keyword evidence="1" id="KW-0812">Transmembrane</keyword>
<organism evidence="2 3">
    <name type="scientific">Luteolibacter yonseiensis</name>
    <dbReference type="NCBI Taxonomy" id="1144680"/>
    <lineage>
        <taxon>Bacteria</taxon>
        <taxon>Pseudomonadati</taxon>
        <taxon>Verrucomicrobiota</taxon>
        <taxon>Verrucomicrobiia</taxon>
        <taxon>Verrucomicrobiales</taxon>
        <taxon>Verrucomicrobiaceae</taxon>
        <taxon>Luteolibacter</taxon>
    </lineage>
</organism>
<evidence type="ECO:0000313" key="3">
    <source>
        <dbReference type="Proteomes" id="UP000600139"/>
    </source>
</evidence>
<keyword evidence="3" id="KW-1185">Reference proteome</keyword>
<evidence type="ECO:0000313" key="2">
    <source>
        <dbReference type="EMBL" id="MBK1817144.1"/>
    </source>
</evidence>
<protein>
    <submittedName>
        <fullName evidence="2">Uncharacterized protein</fullName>
    </submittedName>
</protein>
<proteinExistence type="predicted"/>
<accession>A0A934R8R0</accession>
<keyword evidence="1" id="KW-0472">Membrane</keyword>
<gene>
    <name evidence="2" type="ORF">JIN84_16105</name>
</gene>